<evidence type="ECO:0000313" key="3">
    <source>
        <dbReference type="Proteomes" id="UP000056732"/>
    </source>
</evidence>
<protein>
    <recommendedName>
        <fullName evidence="1">Transposase IS66 C-terminal domain-containing protein</fullName>
    </recommendedName>
</protein>
<proteinExistence type="predicted"/>
<feature type="domain" description="Transposase IS66 C-terminal" evidence="1">
    <location>
        <begin position="82"/>
        <end position="118"/>
    </location>
</feature>
<accession>A0AAW3NAG0</accession>
<dbReference type="EMBL" id="LPDO01000116">
    <property type="protein sequence ID" value="KVT47158.1"/>
    <property type="molecule type" value="Genomic_DNA"/>
</dbReference>
<dbReference type="InterPro" id="IPR039552">
    <property type="entry name" value="IS66_C"/>
</dbReference>
<gene>
    <name evidence="2" type="ORF">WK53_13685</name>
</gene>
<sequence>MLGNHQLNTNLLRRWVEQAEGKMPEQDPSHAVAVQSTASPAFVPVPLETRIARPTEIRVEVRRAHQSIRSDSAGRRAAVVMSLVQPAKMNGHDPYVYLKDVLERLPVQPAARLNELLPQHWKSEPV</sequence>
<name>A0AAW3NAG0_9BURK</name>
<dbReference type="AlphaFoldDB" id="A0AAW3NAG0"/>
<dbReference type="Proteomes" id="UP000056732">
    <property type="component" value="Unassembled WGS sequence"/>
</dbReference>
<dbReference type="Pfam" id="PF13817">
    <property type="entry name" value="DDE_Tnp_IS66_C"/>
    <property type="match status" value="1"/>
</dbReference>
<reference evidence="2 3" key="1">
    <citation type="submission" date="2015-11" db="EMBL/GenBank/DDBJ databases">
        <title>Expanding the genomic diversity of Burkholderia species for the development of highly accurate diagnostics.</title>
        <authorList>
            <person name="Sahl J."/>
            <person name="Keim P."/>
            <person name="Wagner D."/>
        </authorList>
    </citation>
    <scope>NUCLEOTIDE SEQUENCE [LARGE SCALE GENOMIC DNA]</scope>
    <source>
        <strain evidence="2 3">MSMB1137WGS</strain>
    </source>
</reference>
<organism evidence="2 3">
    <name type="scientific">Burkholderia ubonensis</name>
    <dbReference type="NCBI Taxonomy" id="101571"/>
    <lineage>
        <taxon>Bacteria</taxon>
        <taxon>Pseudomonadati</taxon>
        <taxon>Pseudomonadota</taxon>
        <taxon>Betaproteobacteria</taxon>
        <taxon>Burkholderiales</taxon>
        <taxon>Burkholderiaceae</taxon>
        <taxon>Burkholderia</taxon>
        <taxon>Burkholderia cepacia complex</taxon>
    </lineage>
</organism>
<evidence type="ECO:0000259" key="1">
    <source>
        <dbReference type="Pfam" id="PF13817"/>
    </source>
</evidence>
<comment type="caution">
    <text evidence="2">The sequence shown here is derived from an EMBL/GenBank/DDBJ whole genome shotgun (WGS) entry which is preliminary data.</text>
</comment>
<evidence type="ECO:0000313" key="2">
    <source>
        <dbReference type="EMBL" id="KVT47158.1"/>
    </source>
</evidence>